<evidence type="ECO:0000256" key="4">
    <source>
        <dbReference type="ARBA" id="ARBA00022690"/>
    </source>
</evidence>
<protein>
    <recommendedName>
        <fullName evidence="9">Leukocyte elastase inhibitor</fullName>
    </recommendedName>
    <alternativeName>
        <fullName evidence="10">Serpin B1</fullName>
    </alternativeName>
    <alternativeName>
        <fullName evidence="8">Serpin B6</fullName>
    </alternativeName>
</protein>
<dbReference type="InterPro" id="IPR042185">
    <property type="entry name" value="Serpin_sf_2"/>
</dbReference>
<keyword evidence="6" id="KW-0007">Acetylation</keyword>
<evidence type="ECO:0000256" key="5">
    <source>
        <dbReference type="ARBA" id="ARBA00022900"/>
    </source>
</evidence>
<dbReference type="Pfam" id="PF00079">
    <property type="entry name" value="Serpin"/>
    <property type="match status" value="1"/>
</dbReference>
<dbReference type="InterPro" id="IPR023796">
    <property type="entry name" value="Serpin_dom"/>
</dbReference>
<reference evidence="12" key="2">
    <citation type="submission" date="2025-09" db="UniProtKB">
        <authorList>
            <consortium name="Ensembl"/>
        </authorList>
    </citation>
    <scope>IDENTIFICATION</scope>
</reference>
<sequence>MKSWPANTAFSLALFKKLSDDDKTGNIFYSPFSISSALAMVMLGARGNTATQMSEVLCFTEAEPRQHAGAQEQMQMQQQVQSGLPQYLLKCLKTKDCMDDVHVSFAQLLSELNKPDAPYALSVANRLYGEQSYQFVEDFLGDTKKHYRAELESVDFKSNSDAARLNINNWVENQTQGKIKDLLAHGVVDNMTRLVLVNAIYFKGNWNKQFNAAATRDDKFRLNKNDTKPVKMMYKKTKFPLTFIPEASCQILELPYKGKELSMLIFLPNEMEDSTTGLEKLEKELNYENFVEWTRPDMMDEVEVQVGLPRFKMEEKYDMKNILVSMGMADAFDMAMSDFSGMSPANDLVLSKVIHKAFVEVNEEGTEAAAATGAVMMLRCAMRPATFIANHPFLFFIRHNPSMSILFAGRYCSPE</sequence>
<dbReference type="Gene3D" id="3.30.497.10">
    <property type="entry name" value="Antithrombin, subunit I, domain 2"/>
    <property type="match status" value="1"/>
</dbReference>
<evidence type="ECO:0000256" key="7">
    <source>
        <dbReference type="ARBA" id="ARBA00038828"/>
    </source>
</evidence>
<evidence type="ECO:0000256" key="9">
    <source>
        <dbReference type="ARBA" id="ARBA00073281"/>
    </source>
</evidence>
<keyword evidence="5" id="KW-0722">Serine protease inhibitor</keyword>
<dbReference type="SMART" id="SM00093">
    <property type="entry name" value="SERPIN"/>
    <property type="match status" value="1"/>
</dbReference>
<dbReference type="FunFam" id="2.30.39.10:FF:000014">
    <property type="entry name" value="Serpin family B member 9"/>
    <property type="match status" value="1"/>
</dbReference>
<dbReference type="AlphaFoldDB" id="A0A8C4HK08"/>
<comment type="subcellular location">
    <subcellularLocation>
        <location evidence="1">Cytoplasm</location>
    </subcellularLocation>
</comment>
<gene>
    <name evidence="12" type="primary">LOC127369140</name>
</gene>
<comment type="similarity">
    <text evidence="2">Belongs to the serpin family. Ov-serpin subfamily.</text>
</comment>
<dbReference type="GeneTree" id="ENSGT00940000154835"/>
<dbReference type="GO" id="GO:0005615">
    <property type="term" value="C:extracellular space"/>
    <property type="evidence" value="ECO:0007669"/>
    <property type="project" value="InterPro"/>
</dbReference>
<comment type="subunit">
    <text evidence="7">Forms a complex with the monomeric form of beta-tryptase.</text>
</comment>
<dbReference type="PANTHER" id="PTHR11461">
    <property type="entry name" value="SERINE PROTEASE INHIBITOR, SERPIN"/>
    <property type="match status" value="1"/>
</dbReference>
<evidence type="ECO:0000256" key="6">
    <source>
        <dbReference type="ARBA" id="ARBA00022990"/>
    </source>
</evidence>
<dbReference type="SUPFAM" id="SSF56574">
    <property type="entry name" value="Serpins"/>
    <property type="match status" value="1"/>
</dbReference>
<accession>A0A8C4HK08</accession>
<feature type="domain" description="Serpin" evidence="11">
    <location>
        <begin position="12"/>
        <end position="414"/>
    </location>
</feature>
<dbReference type="InterPro" id="IPR036186">
    <property type="entry name" value="Serpin_sf"/>
</dbReference>
<keyword evidence="13" id="KW-1185">Reference proteome</keyword>
<reference evidence="12" key="1">
    <citation type="submission" date="2025-08" db="UniProtKB">
        <authorList>
            <consortium name="Ensembl"/>
        </authorList>
    </citation>
    <scope>IDENTIFICATION</scope>
</reference>
<dbReference type="GO" id="GO:0004867">
    <property type="term" value="F:serine-type endopeptidase inhibitor activity"/>
    <property type="evidence" value="ECO:0007669"/>
    <property type="project" value="UniProtKB-KW"/>
</dbReference>
<dbReference type="InterPro" id="IPR042178">
    <property type="entry name" value="Serpin_sf_1"/>
</dbReference>
<dbReference type="PROSITE" id="PS00284">
    <property type="entry name" value="SERPIN"/>
    <property type="match status" value="1"/>
</dbReference>
<evidence type="ECO:0000313" key="12">
    <source>
        <dbReference type="Ensembl" id="ENSDLAP00005043901.2"/>
    </source>
</evidence>
<dbReference type="Proteomes" id="UP000694389">
    <property type="component" value="Unassembled WGS sequence"/>
</dbReference>
<dbReference type="PANTHER" id="PTHR11461:SF204">
    <property type="entry name" value="SERPIN B6"/>
    <property type="match status" value="1"/>
</dbReference>
<dbReference type="FunFam" id="3.30.497.10:FF:000001">
    <property type="entry name" value="Serine protease inhibitor"/>
    <property type="match status" value="1"/>
</dbReference>
<dbReference type="Ensembl" id="ENSDLAT00005046876.2">
    <property type="protein sequence ID" value="ENSDLAP00005043901.2"/>
    <property type="gene ID" value="ENSDLAG00005019450.2"/>
</dbReference>
<keyword evidence="3" id="KW-0963">Cytoplasm</keyword>
<name>A0A8C4HK08_DICLA</name>
<dbReference type="Gene3D" id="2.30.39.10">
    <property type="entry name" value="Alpha-1-antitrypsin, domain 1"/>
    <property type="match status" value="1"/>
</dbReference>
<dbReference type="InterPro" id="IPR023795">
    <property type="entry name" value="Serpin_CS"/>
</dbReference>
<evidence type="ECO:0000256" key="8">
    <source>
        <dbReference type="ARBA" id="ARBA00039202"/>
    </source>
</evidence>
<dbReference type="Gene3D" id="1.10.287.580">
    <property type="entry name" value="Helix hairpin bin"/>
    <property type="match status" value="1"/>
</dbReference>
<evidence type="ECO:0000256" key="10">
    <source>
        <dbReference type="ARBA" id="ARBA00079383"/>
    </source>
</evidence>
<dbReference type="CDD" id="cd19956">
    <property type="entry name" value="serpinB"/>
    <property type="match status" value="1"/>
</dbReference>
<evidence type="ECO:0000259" key="11">
    <source>
        <dbReference type="SMART" id="SM00093"/>
    </source>
</evidence>
<evidence type="ECO:0000313" key="13">
    <source>
        <dbReference type="Proteomes" id="UP000694389"/>
    </source>
</evidence>
<evidence type="ECO:0000256" key="2">
    <source>
        <dbReference type="ARBA" id="ARBA00006426"/>
    </source>
</evidence>
<evidence type="ECO:0000256" key="3">
    <source>
        <dbReference type="ARBA" id="ARBA00022490"/>
    </source>
</evidence>
<dbReference type="InterPro" id="IPR000215">
    <property type="entry name" value="Serpin_fam"/>
</dbReference>
<keyword evidence="4" id="KW-0646">Protease inhibitor</keyword>
<proteinExistence type="inferred from homology"/>
<organism evidence="12 13">
    <name type="scientific">Dicentrarchus labrax</name>
    <name type="common">European seabass</name>
    <name type="synonym">Morone labrax</name>
    <dbReference type="NCBI Taxonomy" id="13489"/>
    <lineage>
        <taxon>Eukaryota</taxon>
        <taxon>Metazoa</taxon>
        <taxon>Chordata</taxon>
        <taxon>Craniata</taxon>
        <taxon>Vertebrata</taxon>
        <taxon>Euteleostomi</taxon>
        <taxon>Actinopterygii</taxon>
        <taxon>Neopterygii</taxon>
        <taxon>Teleostei</taxon>
        <taxon>Neoteleostei</taxon>
        <taxon>Acanthomorphata</taxon>
        <taxon>Eupercaria</taxon>
        <taxon>Moronidae</taxon>
        <taxon>Dicentrarchus</taxon>
    </lineage>
</organism>
<evidence type="ECO:0000256" key="1">
    <source>
        <dbReference type="ARBA" id="ARBA00004496"/>
    </source>
</evidence>
<dbReference type="GO" id="GO:0005737">
    <property type="term" value="C:cytoplasm"/>
    <property type="evidence" value="ECO:0007669"/>
    <property type="project" value="UniProtKB-SubCell"/>
</dbReference>